<dbReference type="AlphaFoldDB" id="A0AAJ8E139"/>
<evidence type="ECO:0000313" key="2">
    <source>
        <dbReference type="RefSeq" id="XP_059602826.1"/>
    </source>
</evidence>
<reference evidence="2" key="2">
    <citation type="submission" date="2025-08" db="UniProtKB">
        <authorList>
            <consortium name="RefSeq"/>
        </authorList>
    </citation>
    <scope>IDENTIFICATION</scope>
</reference>
<evidence type="ECO:0000256" key="1">
    <source>
        <dbReference type="SAM" id="MobiDB-lite"/>
    </source>
</evidence>
<feature type="compositionally biased region" description="Basic residues" evidence="1">
    <location>
        <begin position="1"/>
        <end position="11"/>
    </location>
</feature>
<organism evidence="2">
    <name type="scientific">Aspergillus niger</name>
    <dbReference type="NCBI Taxonomy" id="5061"/>
    <lineage>
        <taxon>Eukaryota</taxon>
        <taxon>Fungi</taxon>
        <taxon>Dikarya</taxon>
        <taxon>Ascomycota</taxon>
        <taxon>Pezizomycotina</taxon>
        <taxon>Eurotiomycetes</taxon>
        <taxon>Eurotiomycetidae</taxon>
        <taxon>Eurotiales</taxon>
        <taxon>Aspergillaceae</taxon>
        <taxon>Aspergillus</taxon>
        <taxon>Aspergillus subgen. Circumdati</taxon>
    </lineage>
</organism>
<protein>
    <submittedName>
        <fullName evidence="2">Uncharacterized protein</fullName>
    </submittedName>
</protein>
<accession>A0AAJ8E139</accession>
<feature type="compositionally biased region" description="Low complexity" evidence="1">
    <location>
        <begin position="42"/>
        <end position="54"/>
    </location>
</feature>
<sequence>MGECRKKRKKERDKMRENEGESWPKGGEREAAAQKNQKILEPSPSSSSSSIQSIPSQSPVQSIFISTSISLIIIYEFYHHPPLFFPLTCCSPPPLPSFTSNLPPSPHLNPNPSSIHPEGLRYGHCWVSQVVFAAGPGPFPDRVAHSRLGWACVSCRILSGTVDPWRVCWLAHHKHFGALRRFLSIR</sequence>
<dbReference type="KEGG" id="ang:An17g01495"/>
<dbReference type="VEuPathDB" id="FungiDB:An17g01495"/>
<dbReference type="GeneID" id="84593588"/>
<dbReference type="RefSeq" id="XP_059602826.1">
    <property type="nucleotide sequence ID" value="XM_059745470.1"/>
</dbReference>
<reference evidence="2" key="1">
    <citation type="submission" date="2025-02" db="EMBL/GenBank/DDBJ databases">
        <authorList>
            <consortium name="NCBI Genome Project"/>
        </authorList>
    </citation>
    <scope>NUCLEOTIDE SEQUENCE</scope>
</reference>
<gene>
    <name evidence="2" type="ORF">An17g01495</name>
</gene>
<feature type="region of interest" description="Disordered" evidence="1">
    <location>
        <begin position="1"/>
        <end position="54"/>
    </location>
</feature>
<proteinExistence type="predicted"/>
<name>A0AAJ8E139_ASPNG</name>